<accession>A0A449B1C5</accession>
<dbReference type="AlphaFoldDB" id="A0A449B1C5"/>
<evidence type="ECO:0000256" key="1">
    <source>
        <dbReference type="SAM" id="MobiDB-lite"/>
    </source>
</evidence>
<dbReference type="Proteomes" id="UP000290985">
    <property type="component" value="Chromosome"/>
</dbReference>
<sequence length="74" mass="8555">MQKKISDKLSDYQQQLSAPTLTNEQREEINSNIALLMDAVLSAKDLEVKNNNLKTLVRQSLFSAVINNFWFKIR</sequence>
<reference evidence="2 3" key="1">
    <citation type="submission" date="2019-01" db="EMBL/GenBank/DDBJ databases">
        <authorList>
            <consortium name="Pathogen Informatics"/>
        </authorList>
    </citation>
    <scope>NUCLEOTIDE SEQUENCE [LARGE SCALE GENOMIC DNA]</scope>
    <source>
        <strain evidence="2 3">NCTC10181</strain>
    </source>
</reference>
<dbReference type="KEGG" id="mcit:NCTC10181_00182"/>
<evidence type="ECO:0000313" key="3">
    <source>
        <dbReference type="Proteomes" id="UP000290985"/>
    </source>
</evidence>
<dbReference type="EMBL" id="LR215036">
    <property type="protein sequence ID" value="VEU74345.1"/>
    <property type="molecule type" value="Genomic_DNA"/>
</dbReference>
<organism evidence="2 3">
    <name type="scientific">Mycoplasmopsis citelli</name>
    <dbReference type="NCBI Taxonomy" id="171281"/>
    <lineage>
        <taxon>Bacteria</taxon>
        <taxon>Bacillati</taxon>
        <taxon>Mycoplasmatota</taxon>
        <taxon>Mycoplasmoidales</taxon>
        <taxon>Metamycoplasmataceae</taxon>
        <taxon>Mycoplasmopsis</taxon>
    </lineage>
</organism>
<dbReference type="RefSeq" id="WP_129725185.1">
    <property type="nucleotide sequence ID" value="NZ_LR215036.1"/>
</dbReference>
<keyword evidence="3" id="KW-1185">Reference proteome</keyword>
<protein>
    <submittedName>
        <fullName evidence="2">Uncharacterized protein</fullName>
    </submittedName>
</protein>
<name>A0A449B1C5_9BACT</name>
<feature type="compositionally biased region" description="Basic and acidic residues" evidence="1">
    <location>
        <begin position="1"/>
        <end position="10"/>
    </location>
</feature>
<feature type="compositionally biased region" description="Polar residues" evidence="1">
    <location>
        <begin position="11"/>
        <end position="23"/>
    </location>
</feature>
<gene>
    <name evidence="2" type="ORF">NCTC10181_00182</name>
</gene>
<proteinExistence type="predicted"/>
<feature type="region of interest" description="Disordered" evidence="1">
    <location>
        <begin position="1"/>
        <end position="23"/>
    </location>
</feature>
<evidence type="ECO:0000313" key="2">
    <source>
        <dbReference type="EMBL" id="VEU74345.1"/>
    </source>
</evidence>